<sequence length="174" mass="19762">MEIDINKLFIAPEMQTGSETEKVLTDMAGHMSSKFLKYYGSFKDLNPLVFMGLVLDPRFKLLNITHFLKKEGYDHDIVEAKGKELRDMLMSLYEAYAPKDAPTKKREVLSSSSQSTVTSTGSRGRASILSDWRKVVSELDEQVVAHEGWTSICWTLLSIQMMENQIFQFCYGGS</sequence>
<dbReference type="Gramene" id="PRQ51177">
    <property type="protein sequence ID" value="PRQ51177"/>
    <property type="gene ID" value="RchiOBHm_Chr2g0141501"/>
</dbReference>
<protein>
    <submittedName>
        <fullName evidence="2">Putative ribonuclease H-like domain, hAT-like transposase, RNase-H</fullName>
    </submittedName>
</protein>
<dbReference type="GO" id="GO:0003677">
    <property type="term" value="F:DNA binding"/>
    <property type="evidence" value="ECO:0007669"/>
    <property type="project" value="InterPro"/>
</dbReference>
<dbReference type="EMBL" id="PDCK01000040">
    <property type="protein sequence ID" value="PRQ51177.1"/>
    <property type="molecule type" value="Genomic_DNA"/>
</dbReference>
<organism evidence="2 3">
    <name type="scientific">Rosa chinensis</name>
    <name type="common">China rose</name>
    <dbReference type="NCBI Taxonomy" id="74649"/>
    <lineage>
        <taxon>Eukaryota</taxon>
        <taxon>Viridiplantae</taxon>
        <taxon>Streptophyta</taxon>
        <taxon>Embryophyta</taxon>
        <taxon>Tracheophyta</taxon>
        <taxon>Spermatophyta</taxon>
        <taxon>Magnoliopsida</taxon>
        <taxon>eudicotyledons</taxon>
        <taxon>Gunneridae</taxon>
        <taxon>Pentapetalae</taxon>
        <taxon>rosids</taxon>
        <taxon>fabids</taxon>
        <taxon>Rosales</taxon>
        <taxon>Rosaceae</taxon>
        <taxon>Rosoideae</taxon>
        <taxon>Rosoideae incertae sedis</taxon>
        <taxon>Rosa</taxon>
    </lineage>
</organism>
<dbReference type="SUPFAM" id="SSF53098">
    <property type="entry name" value="Ribonuclease H-like"/>
    <property type="match status" value="1"/>
</dbReference>
<evidence type="ECO:0000259" key="1">
    <source>
        <dbReference type="Pfam" id="PF14372"/>
    </source>
</evidence>
<reference evidence="2 3" key="1">
    <citation type="journal article" date="2018" name="Nat. Genet.">
        <title>The Rosa genome provides new insights in the design of modern roses.</title>
        <authorList>
            <person name="Bendahmane M."/>
        </authorList>
    </citation>
    <scope>NUCLEOTIDE SEQUENCE [LARGE SCALE GENOMIC DNA]</scope>
    <source>
        <strain evidence="3">cv. Old Blush</strain>
    </source>
</reference>
<evidence type="ECO:0000313" key="3">
    <source>
        <dbReference type="Proteomes" id="UP000238479"/>
    </source>
</evidence>
<comment type="caution">
    <text evidence="2">The sequence shown here is derived from an EMBL/GenBank/DDBJ whole genome shotgun (WGS) entry which is preliminary data.</text>
</comment>
<dbReference type="InterPro" id="IPR012337">
    <property type="entry name" value="RNaseH-like_sf"/>
</dbReference>
<gene>
    <name evidence="2" type="ORF">RchiOBHm_Chr2g0141501</name>
</gene>
<evidence type="ECO:0000313" key="2">
    <source>
        <dbReference type="EMBL" id="PRQ51177.1"/>
    </source>
</evidence>
<dbReference type="Proteomes" id="UP000238479">
    <property type="component" value="Chromosome 2"/>
</dbReference>
<dbReference type="Pfam" id="PF14372">
    <property type="entry name" value="hAT-like_RNase-H"/>
    <property type="match status" value="1"/>
</dbReference>
<name>A0A2P6RXM2_ROSCH</name>
<accession>A0A2P6RXM2</accession>
<feature type="domain" description="hAT-like transposase RNase-H fold" evidence="1">
    <location>
        <begin position="19"/>
        <end position="96"/>
    </location>
</feature>
<dbReference type="AlphaFoldDB" id="A0A2P6RXM2"/>
<dbReference type="InterPro" id="IPR025525">
    <property type="entry name" value="hAT-like_transposase_RNase-H"/>
</dbReference>
<proteinExistence type="predicted"/>
<keyword evidence="3" id="KW-1185">Reference proteome</keyword>